<protein>
    <submittedName>
        <fullName evidence="1">Uncharacterized protein</fullName>
    </submittedName>
</protein>
<name>A0A4U7APU4_9PEZI</name>
<evidence type="ECO:0000313" key="2">
    <source>
        <dbReference type="Proteomes" id="UP000308133"/>
    </source>
</evidence>
<dbReference type="AlphaFoldDB" id="A0A4U7APU4"/>
<dbReference type="Proteomes" id="UP000308133">
    <property type="component" value="Unassembled WGS sequence"/>
</dbReference>
<accession>A0A4U7APU4</accession>
<organism evidence="1 2">
    <name type="scientific">Elsinoe australis</name>
    <dbReference type="NCBI Taxonomy" id="40998"/>
    <lineage>
        <taxon>Eukaryota</taxon>
        <taxon>Fungi</taxon>
        <taxon>Dikarya</taxon>
        <taxon>Ascomycota</taxon>
        <taxon>Pezizomycotina</taxon>
        <taxon>Dothideomycetes</taxon>
        <taxon>Dothideomycetidae</taxon>
        <taxon>Myriangiales</taxon>
        <taxon>Elsinoaceae</taxon>
        <taxon>Elsinoe</taxon>
    </lineage>
</organism>
<dbReference type="EMBL" id="PTQR01000100">
    <property type="protein sequence ID" value="TKX20188.1"/>
    <property type="molecule type" value="Genomic_DNA"/>
</dbReference>
<sequence>MSVPTSPGFVAECASILQRMRDLDSELSSNNAKSQRQLTLVKTLIGEENNMLSEEQRIWHVHIQETSERQRLLGQWVALHKKEIDFLSEKLSSCAEEDGNKIRERLTELKKTMKDYSELARVPVSKTAQTSPSSSF</sequence>
<evidence type="ECO:0000313" key="1">
    <source>
        <dbReference type="EMBL" id="TKX20188.1"/>
    </source>
</evidence>
<comment type="caution">
    <text evidence="1">The sequence shown here is derived from an EMBL/GenBank/DDBJ whole genome shotgun (WGS) entry which is preliminary data.</text>
</comment>
<reference evidence="1 2" key="1">
    <citation type="submission" date="2018-02" db="EMBL/GenBank/DDBJ databases">
        <title>Draft genome sequences of Elsinoe sp., causing black scab on jojoba.</title>
        <authorList>
            <person name="Stodart B."/>
            <person name="Jeffress S."/>
            <person name="Ash G."/>
            <person name="Arun Chinnappa K."/>
        </authorList>
    </citation>
    <scope>NUCLEOTIDE SEQUENCE [LARGE SCALE GENOMIC DNA]</scope>
    <source>
        <strain evidence="1 2">Hillstone_2</strain>
    </source>
</reference>
<gene>
    <name evidence="1" type="ORF">C1H76_7689</name>
</gene>
<proteinExistence type="predicted"/>